<dbReference type="InterPro" id="IPR017853">
    <property type="entry name" value="GH"/>
</dbReference>
<dbReference type="EMBL" id="CABVQS010000044">
    <property type="protein sequence ID" value="VWD62961.1"/>
    <property type="molecule type" value="Genomic_DNA"/>
</dbReference>
<dbReference type="GO" id="GO:0005975">
    <property type="term" value="P:carbohydrate metabolic process"/>
    <property type="evidence" value="ECO:0007669"/>
    <property type="project" value="InterPro"/>
</dbReference>
<protein>
    <submittedName>
        <fullName evidence="6">Glycoside hydrolase</fullName>
    </submittedName>
</protein>
<accession>A0A6P3BTW4</accession>
<comment type="similarity">
    <text evidence="1 4">Belongs to the glycosyl hydrolase 1 family.</text>
</comment>
<evidence type="ECO:0000313" key="7">
    <source>
        <dbReference type="Proteomes" id="UP000494109"/>
    </source>
</evidence>
<keyword evidence="3" id="KW-0326">Glycosidase</keyword>
<dbReference type="PANTHER" id="PTHR10353:SF36">
    <property type="entry name" value="LP05116P"/>
    <property type="match status" value="1"/>
</dbReference>
<dbReference type="SUPFAM" id="SSF51445">
    <property type="entry name" value="(Trans)glycosidases"/>
    <property type="match status" value="1"/>
</dbReference>
<dbReference type="AlphaFoldDB" id="A0A6P3BTW4"/>
<dbReference type="PROSITE" id="PS51318">
    <property type="entry name" value="TAT"/>
    <property type="match status" value="1"/>
</dbReference>
<evidence type="ECO:0000256" key="4">
    <source>
        <dbReference type="RuleBase" id="RU003690"/>
    </source>
</evidence>
<proteinExistence type="inferred from homology"/>
<name>A0A6P3BTW4_9BURK</name>
<sequence>MKNPASRPLANRSDLLMPNHRNPLTSLPHPSRRRFLTQGAAVLGSSMLAACGGDSVESSEHFADGFVWGVATAAPQVESRDGRGRSNWDVFADQPGTIADGSTNARCIEFEQRYPGDLALLANAGVQAFRFSTAWPRVQPDSASATSDAGLATYDRMVDAMLEQRLTPYLTLFHWDIPVWAGDFRDRDIAYRLADYAHIVSRRLGDRVKHWMMLNEPNGVALAGYGFGASPPRAHSMEAMFAAIHHQNLAQGLMFQAVRANVPGTAQIGTTISGRPVHAATNAAADQAAAARFDAIWHRAFLDPLYGKGYPAELQSALAPLVQPGDMATIAANPDFLGVQYYNCFYVKADASSTGFALADSPPNEIQTMGYPVEPYGMSEMLLRVHRDYGAPRIVVTETGFAIAEPAPNGGIVDDGPRIDYLASYLNAAHDAYRQGVRLGGLFCWAGLDSWEWSSGFAKKFGLIHVDPATQARSPKRSLAYYSRCIAGNRVA</sequence>
<dbReference type="PRINTS" id="PR00131">
    <property type="entry name" value="GLHYDRLASE1"/>
</dbReference>
<organism evidence="6 7">
    <name type="scientific">Burkholderia contaminans</name>
    <dbReference type="NCBI Taxonomy" id="488447"/>
    <lineage>
        <taxon>Bacteria</taxon>
        <taxon>Pseudomonadati</taxon>
        <taxon>Pseudomonadota</taxon>
        <taxon>Betaproteobacteria</taxon>
        <taxon>Burkholderiales</taxon>
        <taxon>Burkholderiaceae</taxon>
        <taxon>Burkholderia</taxon>
        <taxon>Burkholderia cepacia complex</taxon>
    </lineage>
</organism>
<evidence type="ECO:0000256" key="5">
    <source>
        <dbReference type="SAM" id="MobiDB-lite"/>
    </source>
</evidence>
<dbReference type="GO" id="GO:0008422">
    <property type="term" value="F:beta-glucosidase activity"/>
    <property type="evidence" value="ECO:0007669"/>
    <property type="project" value="TreeGrafter"/>
</dbReference>
<dbReference type="Pfam" id="PF00232">
    <property type="entry name" value="Glyco_hydro_1"/>
    <property type="match status" value="1"/>
</dbReference>
<dbReference type="InterPro" id="IPR006311">
    <property type="entry name" value="TAT_signal"/>
</dbReference>
<evidence type="ECO:0000256" key="1">
    <source>
        <dbReference type="ARBA" id="ARBA00010838"/>
    </source>
</evidence>
<evidence type="ECO:0000313" key="6">
    <source>
        <dbReference type="EMBL" id="VWD62961.1"/>
    </source>
</evidence>
<feature type="region of interest" description="Disordered" evidence="5">
    <location>
        <begin position="1"/>
        <end position="31"/>
    </location>
</feature>
<evidence type="ECO:0000256" key="2">
    <source>
        <dbReference type="ARBA" id="ARBA00022801"/>
    </source>
</evidence>
<reference evidence="6 7" key="1">
    <citation type="submission" date="2019-09" db="EMBL/GenBank/DDBJ databases">
        <authorList>
            <person name="Depoorter E."/>
        </authorList>
    </citation>
    <scope>NUCLEOTIDE SEQUENCE [LARGE SCALE GENOMIC DNA]</scope>
    <source>
        <strain evidence="6">R-71033</strain>
    </source>
</reference>
<dbReference type="Proteomes" id="UP000494109">
    <property type="component" value="Unassembled WGS sequence"/>
</dbReference>
<gene>
    <name evidence="6" type="ORF">BCO71033_06837</name>
</gene>
<keyword evidence="2 6" id="KW-0378">Hydrolase</keyword>
<evidence type="ECO:0000256" key="3">
    <source>
        <dbReference type="ARBA" id="ARBA00023295"/>
    </source>
</evidence>
<dbReference type="Gene3D" id="3.20.20.80">
    <property type="entry name" value="Glycosidases"/>
    <property type="match status" value="1"/>
</dbReference>
<dbReference type="InterPro" id="IPR001360">
    <property type="entry name" value="Glyco_hydro_1"/>
</dbReference>
<dbReference type="PANTHER" id="PTHR10353">
    <property type="entry name" value="GLYCOSYL HYDROLASE"/>
    <property type="match status" value="1"/>
</dbReference>